<dbReference type="PROSITE" id="PS51832">
    <property type="entry name" value="HD_GYP"/>
    <property type="match status" value="1"/>
</dbReference>
<accession>A0A4Z0R6H3</accession>
<evidence type="ECO:0000259" key="3">
    <source>
        <dbReference type="PROSITE" id="PS50113"/>
    </source>
</evidence>
<dbReference type="SMART" id="SM00091">
    <property type="entry name" value="PAS"/>
    <property type="match status" value="3"/>
</dbReference>
<dbReference type="PANTHER" id="PTHR43155">
    <property type="entry name" value="CYCLIC DI-GMP PHOSPHODIESTERASE PA4108-RELATED"/>
    <property type="match status" value="1"/>
</dbReference>
<dbReference type="InterPro" id="IPR003607">
    <property type="entry name" value="HD/PDEase_dom"/>
</dbReference>
<feature type="transmembrane region" description="Helical" evidence="1">
    <location>
        <begin position="6"/>
        <end position="26"/>
    </location>
</feature>
<dbReference type="PROSITE" id="PS50887">
    <property type="entry name" value="GGDEF"/>
    <property type="match status" value="1"/>
</dbReference>
<dbReference type="Pfam" id="PF13487">
    <property type="entry name" value="HD_5"/>
    <property type="match status" value="1"/>
</dbReference>
<dbReference type="Pfam" id="PF16927">
    <property type="entry name" value="HisKA_7TM"/>
    <property type="match status" value="1"/>
</dbReference>
<protein>
    <submittedName>
        <fullName evidence="7">PAS domain S-box protein</fullName>
    </submittedName>
</protein>
<feature type="transmembrane region" description="Helical" evidence="1">
    <location>
        <begin position="141"/>
        <end position="158"/>
    </location>
</feature>
<dbReference type="InterPro" id="IPR006674">
    <property type="entry name" value="HD_domain"/>
</dbReference>
<dbReference type="Proteomes" id="UP000298460">
    <property type="component" value="Unassembled WGS sequence"/>
</dbReference>
<dbReference type="PROSITE" id="PS51831">
    <property type="entry name" value="HD"/>
    <property type="match status" value="1"/>
</dbReference>
<dbReference type="InterPro" id="IPR000014">
    <property type="entry name" value="PAS"/>
</dbReference>
<dbReference type="EMBL" id="SPQQ01000003">
    <property type="protein sequence ID" value="TGE38440.1"/>
    <property type="molecule type" value="Genomic_DNA"/>
</dbReference>
<dbReference type="CDD" id="cd00077">
    <property type="entry name" value="HDc"/>
    <property type="match status" value="1"/>
</dbReference>
<dbReference type="InterPro" id="IPR000160">
    <property type="entry name" value="GGDEF_dom"/>
</dbReference>
<dbReference type="CDD" id="cd01949">
    <property type="entry name" value="GGDEF"/>
    <property type="match status" value="1"/>
</dbReference>
<dbReference type="InterPro" id="IPR001610">
    <property type="entry name" value="PAC"/>
</dbReference>
<gene>
    <name evidence="7" type="ORF">E4K67_10880</name>
</gene>
<dbReference type="SMART" id="SM00086">
    <property type="entry name" value="PAC"/>
    <property type="match status" value="2"/>
</dbReference>
<evidence type="ECO:0000313" key="8">
    <source>
        <dbReference type="Proteomes" id="UP000298460"/>
    </source>
</evidence>
<dbReference type="SUPFAM" id="SSF109604">
    <property type="entry name" value="HD-domain/PDEase-like"/>
    <property type="match status" value="1"/>
</dbReference>
<dbReference type="SUPFAM" id="SSF55785">
    <property type="entry name" value="PYP-like sensor domain (PAS domain)"/>
    <property type="match status" value="3"/>
</dbReference>
<dbReference type="PROSITE" id="PS50112">
    <property type="entry name" value="PAS"/>
    <property type="match status" value="1"/>
</dbReference>
<dbReference type="PROSITE" id="PS50113">
    <property type="entry name" value="PAC"/>
    <property type="match status" value="1"/>
</dbReference>
<feature type="transmembrane region" description="Helical" evidence="1">
    <location>
        <begin position="170"/>
        <end position="193"/>
    </location>
</feature>
<dbReference type="AlphaFoldDB" id="A0A4Z0R6H3"/>
<dbReference type="InterPro" id="IPR031621">
    <property type="entry name" value="HisKA_7TM"/>
</dbReference>
<feature type="domain" description="PAC" evidence="3">
    <location>
        <begin position="455"/>
        <end position="507"/>
    </location>
</feature>
<dbReference type="InterPro" id="IPR043128">
    <property type="entry name" value="Rev_trsase/Diguanyl_cyclase"/>
</dbReference>
<sequence>MDKSSLFSALSLVSVFIYLFIGAYTFRLNTKSMVNRVFLLLCSSYAVWSFAYSFAYISDDKYIFSFWNKIAAVGWCSFSALTLYLVLLITENQIVKKRFVKILIFLPAVIFFYMAVFLFGVDIKTSILISNIFYIGNFSYNFLYLLLSITVLLIWGLKSKSVRLKKQSKLLVASSIIPFVLNLLTQTILPFLGASDFPLMGQLYSVIMILGTYRVISKYKFLRLPEQFLFEEVVKEIMDMVILLNDHGKIIKVSKHTLNILKFEEHELLKQDVGFIIDDNYKEEFSLCKMIGNNANYKDINILTKQGEKIPVDISCKPICDELYDLLGVIIVIQDISLMHDLRRKNEELQAYIQRVTEAQAELRFQYNQNVKSEKKLSISEEKFRTMFEQAPLGITLCDSLTGRFYEMNSKFAEIVGRATEEITNIDWMSISHPDDIQENIKRKSIFKDSILKGFNMNKRYIKPNGSVVWANITVANLRLEYQGNPSEICMIEDITEQKINEDALKASEYTFRKLFEGSSDAILIMEAHRVIDCNPAAIELLGYGSKNRIVGKTSWELSPENQPDGILSLEKALNINLKAIEKGKYRFEWWHKKENGLEFPVEIMLTSILVKGKQVLHALLRDVSERKLLEQKLEYLSYNDVLTGLYNRRFFEEELKRLNVQRNLPLTLVMADVNGLKLINDSFGHAIGDELLKKVGDVIVGGCRSDDIIARLGGDEFVILLPNTDAFETEQIVKRIKANALNEKVGSIEISISFGWESKLHEEQDIHEIFKKAEDHMYKKKLFESPSMRGKTINAIINTLHEKNKREEQHSHRVSALCKSIGKALGLSAGEIEELKTVGLLHDIGKIAVEETTLNKQGELTEDEWQEIKRHPEIGYRILNTVNDMAEIAEYILCHHERWDGFGYPKGLKGGDIPIQARIIAIADAYDAMTSERSYRSAMPEKIAIEELQKNSGIQFDPKIVRVFIETVLK</sequence>
<feature type="transmembrane region" description="Helical" evidence="1">
    <location>
        <begin position="70"/>
        <end position="90"/>
    </location>
</feature>
<dbReference type="NCBIfam" id="TIGR00254">
    <property type="entry name" value="GGDEF"/>
    <property type="match status" value="1"/>
</dbReference>
<feature type="domain" description="PAS" evidence="2">
    <location>
        <begin position="380"/>
        <end position="436"/>
    </location>
</feature>
<dbReference type="Pfam" id="PF13426">
    <property type="entry name" value="PAS_9"/>
    <property type="match status" value="3"/>
</dbReference>
<keyword evidence="1" id="KW-1133">Transmembrane helix</keyword>
<dbReference type="InterPro" id="IPR000700">
    <property type="entry name" value="PAS-assoc_C"/>
</dbReference>
<dbReference type="InterPro" id="IPR035965">
    <property type="entry name" value="PAS-like_dom_sf"/>
</dbReference>
<evidence type="ECO:0000259" key="4">
    <source>
        <dbReference type="PROSITE" id="PS50887"/>
    </source>
</evidence>
<evidence type="ECO:0000256" key="1">
    <source>
        <dbReference type="SAM" id="Phobius"/>
    </source>
</evidence>
<dbReference type="SMART" id="SM00471">
    <property type="entry name" value="HDc"/>
    <property type="match status" value="1"/>
</dbReference>
<dbReference type="InterPro" id="IPR037522">
    <property type="entry name" value="HD_GYP_dom"/>
</dbReference>
<dbReference type="Gene3D" id="3.30.70.270">
    <property type="match status" value="1"/>
</dbReference>
<reference evidence="7 8" key="1">
    <citation type="submission" date="2019-03" db="EMBL/GenBank/DDBJ databases">
        <title>Draft Genome Sequence of Desulfosporosinus fructosivorans Strain 63.6F, Isolated from Marine Sediment in the Baltic Sea.</title>
        <authorList>
            <person name="Hausmann B."/>
            <person name="Vandieken V."/>
            <person name="Pjevac P."/>
            <person name="Schreck K."/>
            <person name="Herbold C.W."/>
            <person name="Loy A."/>
        </authorList>
    </citation>
    <scope>NUCLEOTIDE SEQUENCE [LARGE SCALE GENOMIC DNA]</scope>
    <source>
        <strain evidence="7 8">63.6F</strain>
    </source>
</reference>
<name>A0A4Z0R6H3_9FIRM</name>
<dbReference type="Pfam" id="PF00990">
    <property type="entry name" value="GGDEF"/>
    <property type="match status" value="1"/>
</dbReference>
<dbReference type="Gene3D" id="3.30.450.20">
    <property type="entry name" value="PAS domain"/>
    <property type="match status" value="3"/>
</dbReference>
<dbReference type="OrthoDB" id="9798833at2"/>
<dbReference type="Gene3D" id="1.10.3210.10">
    <property type="entry name" value="Hypothetical protein af1432"/>
    <property type="match status" value="1"/>
</dbReference>
<keyword evidence="1" id="KW-0812">Transmembrane</keyword>
<dbReference type="PANTHER" id="PTHR43155:SF2">
    <property type="entry name" value="CYCLIC DI-GMP PHOSPHODIESTERASE PA4108"/>
    <property type="match status" value="1"/>
</dbReference>
<feature type="transmembrane region" description="Helical" evidence="1">
    <location>
        <begin position="38"/>
        <end position="58"/>
    </location>
</feature>
<proteinExistence type="predicted"/>
<organism evidence="7 8">
    <name type="scientific">Desulfosporosinus fructosivorans</name>
    <dbReference type="NCBI Taxonomy" id="2018669"/>
    <lineage>
        <taxon>Bacteria</taxon>
        <taxon>Bacillati</taxon>
        <taxon>Bacillota</taxon>
        <taxon>Clostridia</taxon>
        <taxon>Eubacteriales</taxon>
        <taxon>Desulfitobacteriaceae</taxon>
        <taxon>Desulfosporosinus</taxon>
    </lineage>
</organism>
<evidence type="ECO:0000259" key="5">
    <source>
        <dbReference type="PROSITE" id="PS51831"/>
    </source>
</evidence>
<evidence type="ECO:0000259" key="2">
    <source>
        <dbReference type="PROSITE" id="PS50112"/>
    </source>
</evidence>
<dbReference type="InterPro" id="IPR029787">
    <property type="entry name" value="Nucleotide_cyclase"/>
</dbReference>
<evidence type="ECO:0000313" key="7">
    <source>
        <dbReference type="EMBL" id="TGE38440.1"/>
    </source>
</evidence>
<dbReference type="CDD" id="cd00130">
    <property type="entry name" value="PAS"/>
    <property type="match status" value="3"/>
</dbReference>
<dbReference type="NCBIfam" id="TIGR00229">
    <property type="entry name" value="sensory_box"/>
    <property type="match status" value="3"/>
</dbReference>
<evidence type="ECO:0000259" key="6">
    <source>
        <dbReference type="PROSITE" id="PS51832"/>
    </source>
</evidence>
<feature type="domain" description="GGDEF" evidence="4">
    <location>
        <begin position="665"/>
        <end position="800"/>
    </location>
</feature>
<keyword evidence="8" id="KW-1185">Reference proteome</keyword>
<feature type="domain" description="HD-GYP" evidence="6">
    <location>
        <begin position="786"/>
        <end position="971"/>
    </location>
</feature>
<keyword evidence="1" id="KW-0472">Membrane</keyword>
<dbReference type="SUPFAM" id="SSF55073">
    <property type="entry name" value="Nucleotide cyclase"/>
    <property type="match status" value="1"/>
</dbReference>
<comment type="caution">
    <text evidence="7">The sequence shown here is derived from an EMBL/GenBank/DDBJ whole genome shotgun (WGS) entry which is preliminary data.</text>
</comment>
<dbReference type="SMART" id="SM00267">
    <property type="entry name" value="GGDEF"/>
    <property type="match status" value="1"/>
</dbReference>
<feature type="transmembrane region" description="Helical" evidence="1">
    <location>
        <begin position="102"/>
        <end position="121"/>
    </location>
</feature>
<feature type="domain" description="HD" evidence="5">
    <location>
        <begin position="808"/>
        <end position="930"/>
    </location>
</feature>